<dbReference type="OrthoDB" id="58570at2759"/>
<dbReference type="Proteomes" id="UP000541444">
    <property type="component" value="Unassembled WGS sequence"/>
</dbReference>
<dbReference type="Gene3D" id="3.40.50.1820">
    <property type="entry name" value="alpha/beta hydrolase"/>
    <property type="match status" value="1"/>
</dbReference>
<keyword evidence="2" id="KW-1185">Reference proteome</keyword>
<accession>A0A7J7L0T6</accession>
<proteinExistence type="predicted"/>
<dbReference type="PANTHER" id="PTHR31479:SF2">
    <property type="entry name" value="ALPHA_BETA-HYDROLASES SUPERFAMILY PROTEIN"/>
    <property type="match status" value="1"/>
</dbReference>
<evidence type="ECO:0000313" key="2">
    <source>
        <dbReference type="Proteomes" id="UP000541444"/>
    </source>
</evidence>
<name>A0A7J7L0T6_9MAGN</name>
<dbReference type="EMBL" id="JACGCM010002755">
    <property type="protein sequence ID" value="KAF6136154.1"/>
    <property type="molecule type" value="Genomic_DNA"/>
</dbReference>
<dbReference type="InterPro" id="IPR029058">
    <property type="entry name" value="AB_hydrolase_fold"/>
</dbReference>
<evidence type="ECO:0000313" key="1">
    <source>
        <dbReference type="EMBL" id="KAF6136154.1"/>
    </source>
</evidence>
<sequence length="178" mass="19980">MQAVRNKVDAVGHSNIWLAGHSLGSAIAMLVGIKDDKTKDVIRTAGSFLTTGAWLALDMIGNPYLPQISNQFFALSPWVPYLFVTSADHICSEYIGYFEHRQRMEDMRAEGIERLATQNSLSGLFMNAIGRESEPLHILPSGNLTVNLSQYPGLRQAHKLQHWSSPSTYQQSKLYHYK</sequence>
<organism evidence="1 2">
    <name type="scientific">Kingdonia uniflora</name>
    <dbReference type="NCBI Taxonomy" id="39325"/>
    <lineage>
        <taxon>Eukaryota</taxon>
        <taxon>Viridiplantae</taxon>
        <taxon>Streptophyta</taxon>
        <taxon>Embryophyta</taxon>
        <taxon>Tracheophyta</taxon>
        <taxon>Spermatophyta</taxon>
        <taxon>Magnoliopsida</taxon>
        <taxon>Ranunculales</taxon>
        <taxon>Circaeasteraceae</taxon>
        <taxon>Kingdonia</taxon>
    </lineage>
</organism>
<dbReference type="AlphaFoldDB" id="A0A7J7L0T6"/>
<gene>
    <name evidence="1" type="ORF">GIB67_001563</name>
</gene>
<evidence type="ECO:0008006" key="3">
    <source>
        <dbReference type="Google" id="ProtNLM"/>
    </source>
</evidence>
<reference evidence="1 2" key="1">
    <citation type="journal article" date="2020" name="IScience">
        <title>Genome Sequencing of the Endangered Kingdonia uniflora (Circaeasteraceae, Ranunculales) Reveals Potential Mechanisms of Evolutionary Specialization.</title>
        <authorList>
            <person name="Sun Y."/>
            <person name="Deng T."/>
            <person name="Zhang A."/>
            <person name="Moore M.J."/>
            <person name="Landis J.B."/>
            <person name="Lin N."/>
            <person name="Zhang H."/>
            <person name="Zhang X."/>
            <person name="Huang J."/>
            <person name="Zhang X."/>
            <person name="Sun H."/>
            <person name="Wang H."/>
        </authorList>
    </citation>
    <scope>NUCLEOTIDE SEQUENCE [LARGE SCALE GENOMIC DNA]</scope>
    <source>
        <strain evidence="1">TB1705</strain>
        <tissue evidence="1">Leaf</tissue>
    </source>
</reference>
<dbReference type="SUPFAM" id="SSF53474">
    <property type="entry name" value="alpha/beta-Hydrolases"/>
    <property type="match status" value="1"/>
</dbReference>
<dbReference type="PANTHER" id="PTHR31479">
    <property type="entry name" value="ALPHA/BETA-HYDROLASES SUPERFAMILY PROTEIN"/>
    <property type="match status" value="1"/>
</dbReference>
<comment type="caution">
    <text evidence="1">The sequence shown here is derived from an EMBL/GenBank/DDBJ whole genome shotgun (WGS) entry which is preliminary data.</text>
</comment>
<protein>
    <recommendedName>
        <fullName evidence="3">Fungal lipase-like domain-containing protein</fullName>
    </recommendedName>
</protein>